<sequence length="115" mass="13181">MTDTKKPNRKRKIAKRIWLNEMEERELKRKAKKAGVSQSGLVRSLIRGYEPKEKPGKELFEALRQLSAIGNNVHQLTAKANALGFIDAPMLHKDVKEWRAFRADIVRRFISPDGG</sequence>
<gene>
    <name evidence="1" type="ORF">WMO39_06845</name>
</gene>
<proteinExistence type="predicted"/>
<evidence type="ECO:0000313" key="1">
    <source>
        <dbReference type="EMBL" id="MEQ2470044.1"/>
    </source>
</evidence>
<dbReference type="InterPro" id="IPR053842">
    <property type="entry name" value="NikA-like"/>
</dbReference>
<reference evidence="1 2" key="1">
    <citation type="submission" date="2024-03" db="EMBL/GenBank/DDBJ databases">
        <title>Human intestinal bacterial collection.</title>
        <authorList>
            <person name="Pauvert C."/>
            <person name="Hitch T.C.A."/>
            <person name="Clavel T."/>
        </authorList>
    </citation>
    <scope>NUCLEOTIDE SEQUENCE [LARGE SCALE GENOMIC DNA]</scope>
    <source>
        <strain evidence="1 2">CLA-JM-H38</strain>
    </source>
</reference>
<dbReference type="EMBL" id="JBBMEZ010000016">
    <property type="protein sequence ID" value="MEQ2470044.1"/>
    <property type="molecule type" value="Genomic_DNA"/>
</dbReference>
<evidence type="ECO:0000313" key="2">
    <source>
        <dbReference type="Proteomes" id="UP001490816"/>
    </source>
</evidence>
<dbReference type="RefSeq" id="WP_117949706.1">
    <property type="nucleotide sequence ID" value="NZ_JBBMEZ010000016.1"/>
</dbReference>
<organism evidence="1 2">
    <name type="scientific">Ruminococcoides intestinale</name>
    <dbReference type="NCBI Taxonomy" id="3133162"/>
    <lineage>
        <taxon>Bacteria</taxon>
        <taxon>Bacillati</taxon>
        <taxon>Bacillota</taxon>
        <taxon>Clostridia</taxon>
        <taxon>Eubacteriales</taxon>
        <taxon>Oscillospiraceae</taxon>
        <taxon>Ruminococcoides</taxon>
    </lineage>
</organism>
<keyword evidence="2" id="KW-1185">Reference proteome</keyword>
<name>A0ABV1FDR6_9FIRM</name>
<comment type="caution">
    <text evidence="1">The sequence shown here is derived from an EMBL/GenBank/DDBJ whole genome shotgun (WGS) entry which is preliminary data.</text>
</comment>
<accession>A0ABV1FDR6</accession>
<dbReference type="Proteomes" id="UP001490816">
    <property type="component" value="Unassembled WGS sequence"/>
</dbReference>
<dbReference type="Pfam" id="PF21983">
    <property type="entry name" value="NikA-like"/>
    <property type="match status" value="1"/>
</dbReference>
<protein>
    <submittedName>
        <fullName evidence="1">Plasmid mobilization relaxosome protein MobC</fullName>
    </submittedName>
</protein>